<dbReference type="InterPro" id="IPR001460">
    <property type="entry name" value="PCN-bd_Tpept"/>
</dbReference>
<dbReference type="Gene3D" id="3.40.710.10">
    <property type="entry name" value="DD-peptidase/beta-lactamase superfamily"/>
    <property type="match status" value="1"/>
</dbReference>
<dbReference type="Pfam" id="PF00905">
    <property type="entry name" value="Transpeptidase"/>
    <property type="match status" value="1"/>
</dbReference>
<dbReference type="OrthoDB" id="5241017at2"/>
<dbReference type="InterPro" id="IPR050515">
    <property type="entry name" value="Beta-lactam/transpept"/>
</dbReference>
<name>A0A7K1UKB3_9MICC</name>
<evidence type="ECO:0000256" key="3">
    <source>
        <dbReference type="ARBA" id="ARBA00023136"/>
    </source>
</evidence>
<gene>
    <name evidence="7" type="ORF">GNZ21_11295</name>
</gene>
<dbReference type="Gene3D" id="3.90.1310.10">
    <property type="entry name" value="Penicillin-binding protein 2a (Domain 2)"/>
    <property type="match status" value="2"/>
</dbReference>
<dbReference type="Proteomes" id="UP000460157">
    <property type="component" value="Unassembled WGS sequence"/>
</dbReference>
<dbReference type="GO" id="GO:0071972">
    <property type="term" value="F:peptidoglycan L,D-transpeptidase activity"/>
    <property type="evidence" value="ECO:0007669"/>
    <property type="project" value="TreeGrafter"/>
</dbReference>
<evidence type="ECO:0000259" key="5">
    <source>
        <dbReference type="Pfam" id="PF00905"/>
    </source>
</evidence>
<dbReference type="RefSeq" id="WP_157324406.1">
    <property type="nucleotide sequence ID" value="NZ_BMFX01000014.1"/>
</dbReference>
<feature type="domain" description="Penicillin-binding protein dimerisation" evidence="6">
    <location>
        <begin position="160"/>
        <end position="315"/>
    </location>
</feature>
<comment type="subcellular location">
    <subcellularLocation>
        <location evidence="1">Membrane</location>
    </subcellularLocation>
</comment>
<feature type="domain" description="Penicillin-binding protein transpeptidase" evidence="5">
    <location>
        <begin position="357"/>
        <end position="625"/>
    </location>
</feature>
<feature type="chain" id="PRO_5038430942" evidence="4">
    <location>
        <begin position="21"/>
        <end position="639"/>
    </location>
</feature>
<organism evidence="7 8">
    <name type="scientific">Nesterenkonia alkaliphila</name>
    <dbReference type="NCBI Taxonomy" id="1463631"/>
    <lineage>
        <taxon>Bacteria</taxon>
        <taxon>Bacillati</taxon>
        <taxon>Actinomycetota</taxon>
        <taxon>Actinomycetes</taxon>
        <taxon>Micrococcales</taxon>
        <taxon>Micrococcaceae</taxon>
        <taxon>Nesterenkonia</taxon>
    </lineage>
</organism>
<accession>A0A7K1UKB3</accession>
<dbReference type="InterPro" id="IPR012338">
    <property type="entry name" value="Beta-lactam/transpept-like"/>
</dbReference>
<evidence type="ECO:0000313" key="7">
    <source>
        <dbReference type="EMBL" id="MVT26935.1"/>
    </source>
</evidence>
<evidence type="ECO:0000313" key="8">
    <source>
        <dbReference type="Proteomes" id="UP000460157"/>
    </source>
</evidence>
<comment type="caution">
    <text evidence="7">The sequence shown here is derived from an EMBL/GenBank/DDBJ whole genome shotgun (WGS) entry which is preliminary data.</text>
</comment>
<keyword evidence="8" id="KW-1185">Reference proteome</keyword>
<dbReference type="PROSITE" id="PS51257">
    <property type="entry name" value="PROKAR_LIPOPROTEIN"/>
    <property type="match status" value="1"/>
</dbReference>
<protein>
    <submittedName>
        <fullName evidence="7">Penicillin-binding protein</fullName>
    </submittedName>
</protein>
<feature type="signal peptide" evidence="4">
    <location>
        <begin position="1"/>
        <end position="20"/>
    </location>
</feature>
<sequence>MKISRWAGGVVLCAAVLSLATSCGQEEERTEPDGAVQATADAIASGDFSELPLAEGSAQTLADAAENLHEPFGELTPEVQVSEIEVTEPAEDSVRPPTAEATFEHSWDLEEIGVEGEEWSYTTTGSYTYDEETDTWLLDGSTQLLLPGYAGHEPISISTTAPDRGRIMDGTGRSIVHNRDVVRIGLDKTQLESEEEQTAAARELAQVVGIDPETYEQRVLSYGEQAWVDAITVRIDGGHVSAADVEDIPGVHLIYEQMPLAERADFAPNLLGRVGEVTAEHLENDPTLNPGDMIGLSGIQSVHEDTLRGSPGMRITMGETELYSVAPQEGEDVHTGLLPRVQDLAQDMVDEQEVTAAIVAIRPSTGAILAAASHNTESSSVDTATQSTYAPGSTFKVVSGLAMLRDGLSPSSTVQCPNSVIVHGQQFQNVVGFDSQYVGSIPFSTAMAVSCNTAFVAAYDDVTSADLAQAAVDLGMDNNVGIGVHAIKAQVPEDAELNLHASNLFGQGTVEASALGMAAVSASIADGRTVHPWLVEREDHPAEGGLTEDEAAALRELLSGTVEYGTLSFLDPIPGPHVYAKTGTAEAAGDAPHTWVIGSQGDLAVAIFLEEGEWGSTDNGPLLRQFLIEAGEILEDYED</sequence>
<comment type="similarity">
    <text evidence="2">Belongs to the transpeptidase family.</text>
</comment>
<keyword evidence="4" id="KW-0732">Signal</keyword>
<dbReference type="GO" id="GO:0008658">
    <property type="term" value="F:penicillin binding"/>
    <property type="evidence" value="ECO:0007669"/>
    <property type="project" value="InterPro"/>
</dbReference>
<proteinExistence type="inferred from homology"/>
<dbReference type="GO" id="GO:0005886">
    <property type="term" value="C:plasma membrane"/>
    <property type="evidence" value="ECO:0007669"/>
    <property type="project" value="TreeGrafter"/>
</dbReference>
<dbReference type="SUPFAM" id="SSF56601">
    <property type="entry name" value="beta-lactamase/transpeptidase-like"/>
    <property type="match status" value="1"/>
</dbReference>
<evidence type="ECO:0000256" key="2">
    <source>
        <dbReference type="ARBA" id="ARBA00007171"/>
    </source>
</evidence>
<evidence type="ECO:0000259" key="6">
    <source>
        <dbReference type="Pfam" id="PF03717"/>
    </source>
</evidence>
<dbReference type="InterPro" id="IPR005311">
    <property type="entry name" value="PBP_dimer"/>
</dbReference>
<dbReference type="Gene3D" id="1.10.10.1230">
    <property type="entry name" value="Penicillin-binding protein, N-terminal non-catalytic domain, head sub-domain"/>
    <property type="match status" value="1"/>
</dbReference>
<dbReference type="AlphaFoldDB" id="A0A7K1UKB3"/>
<evidence type="ECO:0000256" key="1">
    <source>
        <dbReference type="ARBA" id="ARBA00004370"/>
    </source>
</evidence>
<evidence type="ECO:0000256" key="4">
    <source>
        <dbReference type="SAM" id="SignalP"/>
    </source>
</evidence>
<dbReference type="InterPro" id="IPR036138">
    <property type="entry name" value="PBP_dimer_sf"/>
</dbReference>
<keyword evidence="3" id="KW-0472">Membrane</keyword>
<dbReference type="PANTHER" id="PTHR30627">
    <property type="entry name" value="PEPTIDOGLYCAN D,D-TRANSPEPTIDASE"/>
    <property type="match status" value="1"/>
</dbReference>
<dbReference type="EMBL" id="WRPM01000080">
    <property type="protein sequence ID" value="MVT26935.1"/>
    <property type="molecule type" value="Genomic_DNA"/>
</dbReference>
<dbReference type="GO" id="GO:0071555">
    <property type="term" value="P:cell wall organization"/>
    <property type="evidence" value="ECO:0007669"/>
    <property type="project" value="TreeGrafter"/>
</dbReference>
<dbReference type="Pfam" id="PF03717">
    <property type="entry name" value="PBP_dimer"/>
    <property type="match status" value="1"/>
</dbReference>
<reference evidence="7 8" key="1">
    <citation type="submission" date="2019-12" db="EMBL/GenBank/DDBJ databases">
        <title>Nesterenkonia muleiensis sp. nov., a novel actinobacterium isolated from sap of Populus euphratica.</title>
        <authorList>
            <person name="Wang R."/>
        </authorList>
    </citation>
    <scope>NUCLEOTIDE SEQUENCE [LARGE SCALE GENOMIC DNA]</scope>
    <source>
        <strain evidence="7 8">F10</strain>
    </source>
</reference>
<dbReference type="SUPFAM" id="SSF56519">
    <property type="entry name" value="Penicillin binding protein dimerisation domain"/>
    <property type="match status" value="1"/>
</dbReference>
<dbReference type="PANTHER" id="PTHR30627:SF24">
    <property type="entry name" value="PENICILLIN-BINDING PROTEIN 4B"/>
    <property type="match status" value="1"/>
</dbReference>